<evidence type="ECO:0000256" key="2">
    <source>
        <dbReference type="ARBA" id="ARBA00022553"/>
    </source>
</evidence>
<dbReference type="Proteomes" id="UP000322244">
    <property type="component" value="Unassembled WGS sequence"/>
</dbReference>
<dbReference type="SUPFAM" id="SSF52151">
    <property type="entry name" value="FabD/lysophospholipase-like"/>
    <property type="match status" value="1"/>
</dbReference>
<protein>
    <submittedName>
        <fullName evidence="6">Acyltransferase domain-containing protein</fullName>
    </submittedName>
</protein>
<dbReference type="InterPro" id="IPR001227">
    <property type="entry name" value="Ac_transferase_dom_sf"/>
</dbReference>
<reference evidence="6 7" key="1">
    <citation type="submission" date="2019-07" db="EMBL/GenBank/DDBJ databases">
        <title>Rhodococcus cavernicolus sp. nov., isolated from a cave.</title>
        <authorList>
            <person name="Lee S.D."/>
        </authorList>
    </citation>
    <scope>NUCLEOTIDE SEQUENCE [LARGE SCALE GENOMIC DNA]</scope>
    <source>
        <strain evidence="6 7">C1-24</strain>
    </source>
</reference>
<gene>
    <name evidence="6" type="ORF">FOY51_17420</name>
</gene>
<keyword evidence="1" id="KW-0596">Phosphopantetheine</keyword>
<comment type="caution">
    <text evidence="6">The sequence shown here is derived from an EMBL/GenBank/DDBJ whole genome shotgun (WGS) entry which is preliminary data.</text>
</comment>
<dbReference type="InterPro" id="IPR014043">
    <property type="entry name" value="Acyl_transferase_dom"/>
</dbReference>
<dbReference type="InterPro" id="IPR050091">
    <property type="entry name" value="PKS_NRPS_Biosynth_Enz"/>
</dbReference>
<keyword evidence="6" id="KW-0808">Transferase</keyword>
<keyword evidence="3" id="KW-0511">Multifunctional enzyme</keyword>
<dbReference type="Pfam" id="PF00698">
    <property type="entry name" value="Acyl_transf_1"/>
    <property type="match status" value="1"/>
</dbReference>
<dbReference type="SMART" id="SM00827">
    <property type="entry name" value="PKS_AT"/>
    <property type="match status" value="1"/>
</dbReference>
<evidence type="ECO:0000313" key="7">
    <source>
        <dbReference type="Proteomes" id="UP000322244"/>
    </source>
</evidence>
<evidence type="ECO:0000313" key="6">
    <source>
        <dbReference type="EMBL" id="KAA0021670.1"/>
    </source>
</evidence>
<dbReference type="PANTHER" id="PTHR43775:SF37">
    <property type="entry name" value="SI:DKEY-61P9.11"/>
    <property type="match status" value="1"/>
</dbReference>
<dbReference type="OrthoDB" id="9778690at2"/>
<evidence type="ECO:0000256" key="3">
    <source>
        <dbReference type="ARBA" id="ARBA00023268"/>
    </source>
</evidence>
<dbReference type="GO" id="GO:0006633">
    <property type="term" value="P:fatty acid biosynthetic process"/>
    <property type="evidence" value="ECO:0007669"/>
    <property type="project" value="TreeGrafter"/>
</dbReference>
<proteinExistence type="predicted"/>
<dbReference type="AlphaFoldDB" id="A0A5A7S6D0"/>
<evidence type="ECO:0000259" key="5">
    <source>
        <dbReference type="SMART" id="SM00827"/>
    </source>
</evidence>
<keyword evidence="7" id="KW-1185">Reference proteome</keyword>
<dbReference type="InterPro" id="IPR016035">
    <property type="entry name" value="Acyl_Trfase/lysoPLipase"/>
</dbReference>
<keyword evidence="6" id="KW-0012">Acyltransferase</keyword>
<keyword evidence="2" id="KW-0597">Phosphoprotein</keyword>
<dbReference type="PANTHER" id="PTHR43775">
    <property type="entry name" value="FATTY ACID SYNTHASE"/>
    <property type="match status" value="1"/>
</dbReference>
<accession>A0A5A7S6D0</accession>
<dbReference type="Gene3D" id="3.40.366.10">
    <property type="entry name" value="Malonyl-Coenzyme A Acyl Carrier Protein, domain 2"/>
    <property type="match status" value="1"/>
</dbReference>
<sequence length="356" mass="38392">MRSRRRATCWTSPTSTCARTPLRGRLGMGILYLLPGQGAQYRGMGVELYRTSTQFATAVDEVLDTLSRLSTYFPAVKQRWLDGEDDPADPSVTQPLLLAVEYGLHRLLSSWGIEPTAVLGHSAGELAAAVIADVLSLDDACLMLEARAAHSLECPAGGMLAVGATPETLHAILPPDTEIAGVNAPRQTMVSGPTESLRRARSILDENCVTYVDLASTRPFHHSLMSDKQDMVRMNATSLSFVPSPIEFVSGYAGTTIAATQYCRPEYWANHMAAPVRYWDAIRSALSNTLFDCVIEIGPGTTLSTIARRAARSSPGTHRPPLVLTSMSGPGSDTLEHLRTLRARADHRSAAEGVSA</sequence>
<dbReference type="InterPro" id="IPR016036">
    <property type="entry name" value="Malonyl_transacylase_ACP-bd"/>
</dbReference>
<feature type="domain" description="Malonyl-CoA:ACP transacylase (MAT)" evidence="5">
    <location>
        <begin position="33"/>
        <end position="331"/>
    </location>
</feature>
<organism evidence="6 7">
    <name type="scientific">Antrihabitans cavernicola</name>
    <dbReference type="NCBI Taxonomy" id="2495913"/>
    <lineage>
        <taxon>Bacteria</taxon>
        <taxon>Bacillati</taxon>
        <taxon>Actinomycetota</taxon>
        <taxon>Actinomycetes</taxon>
        <taxon>Mycobacteriales</taxon>
        <taxon>Nocardiaceae</taxon>
        <taxon>Antrihabitans</taxon>
    </lineage>
</organism>
<dbReference type="EMBL" id="VLNY01000008">
    <property type="protein sequence ID" value="KAA0021670.1"/>
    <property type="molecule type" value="Genomic_DNA"/>
</dbReference>
<evidence type="ECO:0000256" key="4">
    <source>
        <dbReference type="SAM" id="MobiDB-lite"/>
    </source>
</evidence>
<feature type="region of interest" description="Disordered" evidence="4">
    <location>
        <begin position="308"/>
        <end position="332"/>
    </location>
</feature>
<name>A0A5A7S6D0_9NOCA</name>
<evidence type="ECO:0000256" key="1">
    <source>
        <dbReference type="ARBA" id="ARBA00022450"/>
    </source>
</evidence>
<dbReference type="SUPFAM" id="SSF55048">
    <property type="entry name" value="Probable ACP-binding domain of malonyl-CoA ACP transacylase"/>
    <property type="match status" value="1"/>
</dbReference>
<dbReference type="GO" id="GO:0004312">
    <property type="term" value="F:fatty acid synthase activity"/>
    <property type="evidence" value="ECO:0007669"/>
    <property type="project" value="TreeGrafter"/>
</dbReference>